<reference evidence="1" key="1">
    <citation type="submission" date="2021-02" db="EMBL/GenBank/DDBJ databases">
        <authorList>
            <person name="Dougan E. K."/>
            <person name="Rhodes N."/>
            <person name="Thang M."/>
            <person name="Chan C."/>
        </authorList>
    </citation>
    <scope>NUCLEOTIDE SEQUENCE</scope>
</reference>
<evidence type="ECO:0000313" key="2">
    <source>
        <dbReference type="Proteomes" id="UP000626109"/>
    </source>
</evidence>
<gene>
    <name evidence="1" type="ORF">PGLA2088_LOCUS10603</name>
</gene>
<accession>A0A813IPS0</accession>
<dbReference type="AlphaFoldDB" id="A0A813IPS0"/>
<sequence>VLQPSTDGVASASRSSVGATALAVVAAANLLRAARLGPCRPLAPRGAVICRSRATSEEVLARAAAAKAAASNCVSFSEGELDKAIASMQNLADKHSLDWKKLRELLGASAHLPHKDWARTERASQALATEFLSPGSPGFGSIFQRVLRDGCWEPAAEAALRRSSSAKPWVVLVTGVNGIRKTSSMYQAWFKDVLLEELSTRYPAGEWSRDELPDGTDSFYRQLDYIIATVANQDFRSLYELDDVSLYAELKDSIFTRFRTVAEIWGVALVKAAQQKGMNVMIETSGRDIAMFRYVDHLFPGDEYRKLVLNFGINDLGFAERSVDARMLQEMQKGREALKQSAENPRALIDANAGGPYGSGVLKKVQAESEQVWDSIVQGSADVGKSWYLASLRVNAREDAPWTVCAAGCGDGVCKCFEFAPQN</sequence>
<proteinExistence type="predicted"/>
<organism evidence="1 2">
    <name type="scientific">Polarella glacialis</name>
    <name type="common">Dinoflagellate</name>
    <dbReference type="NCBI Taxonomy" id="89957"/>
    <lineage>
        <taxon>Eukaryota</taxon>
        <taxon>Sar</taxon>
        <taxon>Alveolata</taxon>
        <taxon>Dinophyceae</taxon>
        <taxon>Suessiales</taxon>
        <taxon>Suessiaceae</taxon>
        <taxon>Polarella</taxon>
    </lineage>
</organism>
<dbReference type="Proteomes" id="UP000626109">
    <property type="component" value="Unassembled WGS sequence"/>
</dbReference>
<dbReference type="EMBL" id="CAJNNW010011944">
    <property type="protein sequence ID" value="CAE8653751.1"/>
    <property type="molecule type" value="Genomic_DNA"/>
</dbReference>
<protein>
    <submittedName>
        <fullName evidence="1">Uncharacterized protein</fullName>
    </submittedName>
</protein>
<name>A0A813IPS0_POLGL</name>
<feature type="non-terminal residue" evidence="1">
    <location>
        <position position="1"/>
    </location>
</feature>
<evidence type="ECO:0000313" key="1">
    <source>
        <dbReference type="EMBL" id="CAE8653751.1"/>
    </source>
</evidence>
<comment type="caution">
    <text evidence="1">The sequence shown here is derived from an EMBL/GenBank/DDBJ whole genome shotgun (WGS) entry which is preliminary data.</text>
</comment>